<keyword evidence="1" id="KW-0732">Signal</keyword>
<evidence type="ECO:0000313" key="3">
    <source>
        <dbReference type="Proteomes" id="UP001338125"/>
    </source>
</evidence>
<protein>
    <submittedName>
        <fullName evidence="2">Secreted protein</fullName>
    </submittedName>
</protein>
<evidence type="ECO:0000256" key="1">
    <source>
        <dbReference type="SAM" id="SignalP"/>
    </source>
</evidence>
<name>A0ABR0SWM8_9HYPO</name>
<sequence length="193" mass="20032">MKTYFSLLIALLGLASAINFFTISTYAPEHPRLDSKIINANGRAFVIGATSPSTQCGIQDQKHCPRGVATLVNADMSVLAVAVPGGQVIYVAPDGSISYSVAHSALRPPGSQVGGFYTSQVLPGSHPPVLIISWRSKAGPSGLWACPVSPLVPITSRAVLKASTQTFTGQGCLPVAGLRIQPAGSAVGAWEYT</sequence>
<organism evidence="2 3">
    <name type="scientific">Cladobotryum mycophilum</name>
    <dbReference type="NCBI Taxonomy" id="491253"/>
    <lineage>
        <taxon>Eukaryota</taxon>
        <taxon>Fungi</taxon>
        <taxon>Dikarya</taxon>
        <taxon>Ascomycota</taxon>
        <taxon>Pezizomycotina</taxon>
        <taxon>Sordariomycetes</taxon>
        <taxon>Hypocreomycetidae</taxon>
        <taxon>Hypocreales</taxon>
        <taxon>Hypocreaceae</taxon>
        <taxon>Cladobotryum</taxon>
    </lineage>
</organism>
<dbReference type="EMBL" id="JAVFKD010000002">
    <property type="protein sequence ID" value="KAK5996567.1"/>
    <property type="molecule type" value="Genomic_DNA"/>
</dbReference>
<reference evidence="2 3" key="1">
    <citation type="submission" date="2024-01" db="EMBL/GenBank/DDBJ databases">
        <title>Complete genome of Cladobotryum mycophilum ATHUM6906.</title>
        <authorList>
            <person name="Christinaki A.C."/>
            <person name="Myridakis A.I."/>
            <person name="Kouvelis V.N."/>
        </authorList>
    </citation>
    <scope>NUCLEOTIDE SEQUENCE [LARGE SCALE GENOMIC DNA]</scope>
    <source>
        <strain evidence="2 3">ATHUM6906</strain>
    </source>
</reference>
<evidence type="ECO:0000313" key="2">
    <source>
        <dbReference type="EMBL" id="KAK5996567.1"/>
    </source>
</evidence>
<gene>
    <name evidence="2" type="ORF">PT974_01904</name>
</gene>
<dbReference type="Proteomes" id="UP001338125">
    <property type="component" value="Unassembled WGS sequence"/>
</dbReference>
<feature type="chain" id="PRO_5046812479" evidence="1">
    <location>
        <begin position="18"/>
        <end position="193"/>
    </location>
</feature>
<accession>A0ABR0SWM8</accession>
<keyword evidence="3" id="KW-1185">Reference proteome</keyword>
<feature type="signal peptide" evidence="1">
    <location>
        <begin position="1"/>
        <end position="17"/>
    </location>
</feature>
<dbReference type="PANTHER" id="PTHR42047">
    <property type="entry name" value="PROTEIN, PUTATIVE (AFU_ORTHOLOGUE AFUA_6G03560)-RELATED"/>
    <property type="match status" value="1"/>
</dbReference>
<dbReference type="PANTHER" id="PTHR42047:SF1">
    <property type="entry name" value="PROTEIN, PUTATIVE (AFU_ORTHOLOGUE AFUA_6G03560)-RELATED"/>
    <property type="match status" value="1"/>
</dbReference>
<dbReference type="InterPro" id="IPR052820">
    <property type="entry name" value="PhiA_domain"/>
</dbReference>
<comment type="caution">
    <text evidence="2">The sequence shown here is derived from an EMBL/GenBank/DDBJ whole genome shotgun (WGS) entry which is preliminary data.</text>
</comment>
<proteinExistence type="predicted"/>